<comment type="caution">
    <text evidence="1">The sequence shown here is derived from an EMBL/GenBank/DDBJ whole genome shotgun (WGS) entry which is preliminary data.</text>
</comment>
<protein>
    <submittedName>
        <fullName evidence="1">Uncharacterized protein</fullName>
    </submittedName>
</protein>
<proteinExistence type="predicted"/>
<name>A0AAW0BMM0_9AGAR</name>
<evidence type="ECO:0000313" key="2">
    <source>
        <dbReference type="Proteomes" id="UP001362999"/>
    </source>
</evidence>
<gene>
    <name evidence="1" type="ORF">R3P38DRAFT_951145</name>
</gene>
<keyword evidence="2" id="KW-1185">Reference proteome</keyword>
<dbReference type="EMBL" id="JAWWNJ010000029">
    <property type="protein sequence ID" value="KAK7027793.1"/>
    <property type="molecule type" value="Genomic_DNA"/>
</dbReference>
<reference evidence="1 2" key="1">
    <citation type="journal article" date="2024" name="J Genomics">
        <title>Draft genome sequencing and assembly of Favolaschia claudopus CIRM-BRFM 2984 isolated from oak limbs.</title>
        <authorList>
            <person name="Navarro D."/>
            <person name="Drula E."/>
            <person name="Chaduli D."/>
            <person name="Cazenave R."/>
            <person name="Ahrendt S."/>
            <person name="Wang J."/>
            <person name="Lipzen A."/>
            <person name="Daum C."/>
            <person name="Barry K."/>
            <person name="Grigoriev I.V."/>
            <person name="Favel A."/>
            <person name="Rosso M.N."/>
            <person name="Martin F."/>
        </authorList>
    </citation>
    <scope>NUCLEOTIDE SEQUENCE [LARGE SCALE GENOMIC DNA]</scope>
    <source>
        <strain evidence="1 2">CIRM-BRFM 2984</strain>
    </source>
</reference>
<dbReference type="AlphaFoldDB" id="A0AAW0BMM0"/>
<sequence length="217" mass="24248">MRTAVNTVKSSTQLQLYRLGLGCQRIFNASPRSSVDIHRNGSMIPLSTENKMCPVHACTFHTFLVAMRSFAEFQVAFGTKFGLLIKELPRNIQAHLYFLYSEWLRHVDHPRVRESGAFPEKLDPVFLFRIIDSALELPGEIPFPRSSGVASPAAVCTVCFDIEARGLPKIPLSNAHHYLHLTSFLGLVASFCRAIRFRLSHTVLPPGRGKANNATDN</sequence>
<accession>A0AAW0BMM0</accession>
<evidence type="ECO:0000313" key="1">
    <source>
        <dbReference type="EMBL" id="KAK7027793.1"/>
    </source>
</evidence>
<dbReference type="Proteomes" id="UP001362999">
    <property type="component" value="Unassembled WGS sequence"/>
</dbReference>
<organism evidence="1 2">
    <name type="scientific">Favolaschia claudopus</name>
    <dbReference type="NCBI Taxonomy" id="2862362"/>
    <lineage>
        <taxon>Eukaryota</taxon>
        <taxon>Fungi</taxon>
        <taxon>Dikarya</taxon>
        <taxon>Basidiomycota</taxon>
        <taxon>Agaricomycotina</taxon>
        <taxon>Agaricomycetes</taxon>
        <taxon>Agaricomycetidae</taxon>
        <taxon>Agaricales</taxon>
        <taxon>Marasmiineae</taxon>
        <taxon>Mycenaceae</taxon>
        <taxon>Favolaschia</taxon>
    </lineage>
</organism>